<protein>
    <submittedName>
        <fullName evidence="5">AAA family ATPase</fullName>
    </submittedName>
</protein>
<feature type="domain" description="ATPase AAA-type core" evidence="3">
    <location>
        <begin position="218"/>
        <end position="361"/>
    </location>
</feature>
<dbReference type="SUPFAM" id="SSF52540">
    <property type="entry name" value="P-loop containing nucleoside triphosphate hydrolases"/>
    <property type="match status" value="1"/>
</dbReference>
<evidence type="ECO:0000259" key="2">
    <source>
        <dbReference type="Pfam" id="PF13175"/>
    </source>
</evidence>
<dbReference type="InterPro" id="IPR027417">
    <property type="entry name" value="P-loop_NTPase"/>
</dbReference>
<dbReference type="EMBL" id="JAATEJ010000034">
    <property type="protein sequence ID" value="NJP47791.1"/>
    <property type="molecule type" value="Genomic_DNA"/>
</dbReference>
<dbReference type="InterPro" id="IPR041685">
    <property type="entry name" value="AAA_GajA/Old/RecF-like"/>
</dbReference>
<evidence type="ECO:0000259" key="4">
    <source>
        <dbReference type="Pfam" id="PF20469"/>
    </source>
</evidence>
<dbReference type="CDD" id="cd01026">
    <property type="entry name" value="TOPRIM_OLD"/>
    <property type="match status" value="1"/>
</dbReference>
<dbReference type="PANTHER" id="PTHR43581">
    <property type="entry name" value="ATP/GTP PHOSPHATASE"/>
    <property type="match status" value="1"/>
</dbReference>
<keyword evidence="6" id="KW-1185">Reference proteome</keyword>
<name>A0ABX1A1Y1_9ACTN</name>
<feature type="compositionally biased region" description="Basic and acidic residues" evidence="1">
    <location>
        <begin position="609"/>
        <end position="619"/>
    </location>
</feature>
<evidence type="ECO:0000313" key="6">
    <source>
        <dbReference type="Proteomes" id="UP000734511"/>
    </source>
</evidence>
<feature type="domain" description="Endonuclease GajA/Old nuclease/RecF-like AAA" evidence="2">
    <location>
        <begin position="1"/>
        <end position="49"/>
    </location>
</feature>
<accession>A0ABX1A1Y1</accession>
<dbReference type="Gene3D" id="3.40.50.300">
    <property type="entry name" value="P-loop containing nucleotide triphosphate hydrolases"/>
    <property type="match status" value="2"/>
</dbReference>
<dbReference type="Pfam" id="PF13304">
    <property type="entry name" value="AAA_21"/>
    <property type="match status" value="1"/>
</dbReference>
<dbReference type="Pfam" id="PF13175">
    <property type="entry name" value="AAA_15"/>
    <property type="match status" value="1"/>
</dbReference>
<feature type="region of interest" description="Disordered" evidence="1">
    <location>
        <begin position="594"/>
        <end position="619"/>
    </location>
</feature>
<gene>
    <name evidence="5" type="ORF">HCN08_30940</name>
</gene>
<feature type="domain" description="OLD protein-like TOPRIM" evidence="4">
    <location>
        <begin position="407"/>
        <end position="479"/>
    </location>
</feature>
<evidence type="ECO:0000259" key="3">
    <source>
        <dbReference type="Pfam" id="PF13304"/>
    </source>
</evidence>
<dbReference type="InterPro" id="IPR051396">
    <property type="entry name" value="Bact_Antivir_Def_Nuclease"/>
</dbReference>
<evidence type="ECO:0000313" key="5">
    <source>
        <dbReference type="EMBL" id="NJP47791.1"/>
    </source>
</evidence>
<evidence type="ECO:0000256" key="1">
    <source>
        <dbReference type="SAM" id="MobiDB-lite"/>
    </source>
</evidence>
<sequence length="619" mass="67533">MKVRQLTLQNFRGVRTGTVSLDQQSLLVGANSVGKSTVCEALDLVLGPDRMLRRPVVDEFDFYGARYQETQGGLPEIRLQAVLTDLSPEAQRRFGPHLRRWNDGSQSFVDTAPGAIEQSEAGQWALPVVFLGRFDPEEDDFVGGTFFAHPQAVPDDLTAASTELGAGLMPFKRDDKRLCGFLYLRPNRTGSRALTFQRGSLLDTIVRLEAQAEGAPLWEKVLSDVAAVAVAAEGSGFVKIQSEVENRVGKFLALATEADPVDTRVSELTREHLREVLRLFIATRPGSHGVPFNRLSTGSLNLLVFALLTYIAELKGEESVIFAMEEPEIALPPHAQRRLVDHVVRTMGQVIVTSHSPYVIERFTPEQIVVLDRSTAGAMSSAGITLPDGFRPKRYTANQRQFAEAVLARAVLVVEGATEAALFPVISDVLDRDPDPSLKDYLHIDLAGVSVFDAGNDVSVPLFAPLFKAMGKRAYGMHDTPTSPLQADLAAKTGDFTLYEVIDYSGIEALLVAEVPVAVQKRFLHSVAARPDYPAEVGRLTGECTDEAVRKQTVAVLKKRKGDYAALLIAACRNRAELPASLAEFLLRIDRDLRVTPPAPPSDEATQEPDDHGSDPSGS</sequence>
<dbReference type="InterPro" id="IPR003959">
    <property type="entry name" value="ATPase_AAA_core"/>
</dbReference>
<proteinExistence type="predicted"/>
<dbReference type="InterPro" id="IPR034139">
    <property type="entry name" value="TOPRIM_OLD"/>
</dbReference>
<dbReference type="Proteomes" id="UP000734511">
    <property type="component" value="Unassembled WGS sequence"/>
</dbReference>
<reference evidence="5 6" key="1">
    <citation type="submission" date="2020-03" db="EMBL/GenBank/DDBJ databases">
        <title>WGS of actinomycetes isolated from Thailand.</title>
        <authorList>
            <person name="Thawai C."/>
        </authorList>
    </citation>
    <scope>NUCLEOTIDE SEQUENCE [LARGE SCALE GENOMIC DNA]</scope>
    <source>
        <strain evidence="5 6">PRB2-1</strain>
    </source>
</reference>
<organism evidence="5 6">
    <name type="scientific">Actinacidiphila epipremni</name>
    <dbReference type="NCBI Taxonomy" id="2053013"/>
    <lineage>
        <taxon>Bacteria</taxon>
        <taxon>Bacillati</taxon>
        <taxon>Actinomycetota</taxon>
        <taxon>Actinomycetes</taxon>
        <taxon>Kitasatosporales</taxon>
        <taxon>Streptomycetaceae</taxon>
        <taxon>Actinacidiphila</taxon>
    </lineage>
</organism>
<dbReference type="PANTHER" id="PTHR43581:SF4">
    <property type="entry name" value="ATP_GTP PHOSPHATASE"/>
    <property type="match status" value="1"/>
</dbReference>
<comment type="caution">
    <text evidence="5">The sequence shown here is derived from an EMBL/GenBank/DDBJ whole genome shotgun (WGS) entry which is preliminary data.</text>
</comment>
<dbReference type="Pfam" id="PF20469">
    <property type="entry name" value="OLD-like_TOPRIM"/>
    <property type="match status" value="1"/>
</dbReference>